<dbReference type="RefSeq" id="XP_001358676.4">
    <property type="nucleotide sequence ID" value="XM_001358639.4"/>
</dbReference>
<feature type="signal peptide" evidence="3">
    <location>
        <begin position="1"/>
        <end position="27"/>
    </location>
</feature>
<keyword evidence="1" id="KW-0175">Coiled coil</keyword>
<accession>A0A6I8UP63</accession>
<feature type="compositionally biased region" description="Polar residues" evidence="2">
    <location>
        <begin position="84"/>
        <end position="95"/>
    </location>
</feature>
<dbReference type="Pfam" id="PF05335">
    <property type="entry name" value="DUF745"/>
    <property type="match status" value="1"/>
</dbReference>
<protein>
    <submittedName>
        <fullName evidence="5">Uncharacterized protein</fullName>
    </submittedName>
</protein>
<feature type="coiled-coil region" evidence="1">
    <location>
        <begin position="132"/>
        <end position="194"/>
    </location>
</feature>
<reference evidence="5" key="2">
    <citation type="submission" date="2025-08" db="UniProtKB">
        <authorList>
            <consortium name="RefSeq"/>
        </authorList>
    </citation>
    <scope>IDENTIFICATION</scope>
    <source>
        <strain evidence="5">MV-25-SWS-2005</strain>
        <tissue evidence="5">Whole body</tissue>
    </source>
</reference>
<evidence type="ECO:0000256" key="3">
    <source>
        <dbReference type="SAM" id="SignalP"/>
    </source>
</evidence>
<sequence>MWKKCSRMRIEFLIFWIIALIFLTAEATDYSHFRRRSKRLMPYDAGETDSSRGGGDGCDGDNQQRDNQPRAEQQQAPKPRKQLKTNAKQRSSSIAVQAAKEAKKANDDMASAVKLASDKIKHEYADKAMAAAKAAEAVLAGKMQIVEQLEAEVREGELVVQEESQGLIEAEANAQLAMKQYQQAQTELKMLLATLKVTRESKESADQMNMVWQQSLSEKTALLDAAHNRVGVLLRQLRDARADHGKTKKEAYKAICAAKEAKQRIEQSESGRCRRRRAWRWEDNHG</sequence>
<name>A0A6I8UP63_DROPS</name>
<evidence type="ECO:0000256" key="2">
    <source>
        <dbReference type="SAM" id="MobiDB-lite"/>
    </source>
</evidence>
<evidence type="ECO:0000313" key="5">
    <source>
        <dbReference type="RefSeq" id="XP_001358676.4"/>
    </source>
</evidence>
<gene>
    <name evidence="5" type="primary">LOC4801613</name>
</gene>
<evidence type="ECO:0000313" key="4">
    <source>
        <dbReference type="Proteomes" id="UP000001819"/>
    </source>
</evidence>
<reference evidence="4" key="1">
    <citation type="submission" date="2024-06" db="UniProtKB">
        <authorList>
            <consortium name="RefSeq"/>
        </authorList>
    </citation>
    <scope>NUCLEOTIDE SEQUENCE [LARGE SCALE GENOMIC DNA]</scope>
    <source>
        <strain evidence="4">MV2-25</strain>
    </source>
</reference>
<dbReference type="InterPro" id="IPR007999">
    <property type="entry name" value="DUF745"/>
</dbReference>
<organism evidence="4 5">
    <name type="scientific">Drosophila pseudoobscura pseudoobscura</name>
    <name type="common">Fruit fly</name>
    <dbReference type="NCBI Taxonomy" id="46245"/>
    <lineage>
        <taxon>Eukaryota</taxon>
        <taxon>Metazoa</taxon>
        <taxon>Ecdysozoa</taxon>
        <taxon>Arthropoda</taxon>
        <taxon>Hexapoda</taxon>
        <taxon>Insecta</taxon>
        <taxon>Pterygota</taxon>
        <taxon>Neoptera</taxon>
        <taxon>Endopterygota</taxon>
        <taxon>Diptera</taxon>
        <taxon>Brachycera</taxon>
        <taxon>Muscomorpha</taxon>
        <taxon>Ephydroidea</taxon>
        <taxon>Drosophilidae</taxon>
        <taxon>Drosophila</taxon>
        <taxon>Sophophora</taxon>
    </lineage>
</organism>
<evidence type="ECO:0000256" key="1">
    <source>
        <dbReference type="SAM" id="Coils"/>
    </source>
</evidence>
<dbReference type="KEGG" id="dpo:4801613"/>
<dbReference type="PANTHER" id="PTHR37161:SF2">
    <property type="entry name" value="AT11648P-RELATED"/>
    <property type="match status" value="1"/>
</dbReference>
<proteinExistence type="predicted"/>
<keyword evidence="4" id="KW-1185">Reference proteome</keyword>
<dbReference type="InParanoid" id="A0A6I8UP63"/>
<dbReference type="AlphaFoldDB" id="A0A6I8UP63"/>
<feature type="region of interest" description="Disordered" evidence="2">
    <location>
        <begin position="43"/>
        <end position="101"/>
    </location>
</feature>
<dbReference type="Proteomes" id="UP000001819">
    <property type="component" value="Chromosome 2"/>
</dbReference>
<keyword evidence="3" id="KW-0732">Signal</keyword>
<dbReference type="PANTHER" id="PTHR37161">
    <property type="entry name" value="HDC10475"/>
    <property type="match status" value="1"/>
</dbReference>
<feature type="chain" id="PRO_5026077417" evidence="3">
    <location>
        <begin position="28"/>
        <end position="286"/>
    </location>
</feature>